<dbReference type="InterPro" id="IPR003602">
    <property type="entry name" value="Topo_IA_DNA-bd_dom"/>
</dbReference>
<dbReference type="PRINTS" id="PR00417">
    <property type="entry name" value="PRTPISMRASEI"/>
</dbReference>
<dbReference type="Gene3D" id="3.30.65.10">
    <property type="entry name" value="Bacterial Topoisomerase I, domain 1"/>
    <property type="match status" value="3"/>
</dbReference>
<dbReference type="InterPro" id="IPR013825">
    <property type="entry name" value="Topo_IA_cen_sub2"/>
</dbReference>
<dbReference type="Gene3D" id="1.10.460.10">
    <property type="entry name" value="Topoisomerase I, domain 2"/>
    <property type="match status" value="1"/>
</dbReference>
<feature type="site" description="Interaction with DNA" evidence="10">
    <location>
        <position position="39"/>
    </location>
</feature>
<dbReference type="InterPro" id="IPR013826">
    <property type="entry name" value="Topo_IA_cen_sub3"/>
</dbReference>
<dbReference type="InterPro" id="IPR028612">
    <property type="entry name" value="Topoisom_1_IA"/>
</dbReference>
<feature type="site" description="Interaction with DNA" evidence="10">
    <location>
        <position position="306"/>
    </location>
</feature>
<feature type="site" description="Interaction with DNA" evidence="10">
    <location>
        <position position="155"/>
    </location>
</feature>
<evidence type="ECO:0000256" key="10">
    <source>
        <dbReference type="HAMAP-Rule" id="MF_00952"/>
    </source>
</evidence>
<dbReference type="Pfam" id="PF01751">
    <property type="entry name" value="Toprim"/>
    <property type="match status" value="1"/>
</dbReference>
<dbReference type="InterPro" id="IPR003601">
    <property type="entry name" value="Topo_IA_2"/>
</dbReference>
<dbReference type="GO" id="GO:0003917">
    <property type="term" value="F:DNA topoisomerase type I (single strand cut, ATP-independent) activity"/>
    <property type="evidence" value="ECO:0007669"/>
    <property type="project" value="UniProtKB-UniRule"/>
</dbReference>
<comment type="subunit">
    <text evidence="10">Monomer.</text>
</comment>
<dbReference type="InterPro" id="IPR013824">
    <property type="entry name" value="Topo_IA_cen_sub1"/>
</dbReference>
<evidence type="ECO:0000256" key="5">
    <source>
        <dbReference type="ARBA" id="ARBA00022833"/>
    </source>
</evidence>
<keyword evidence="11" id="KW-0175">Coiled coil</keyword>
<keyword evidence="5" id="KW-0862">Zinc</keyword>
<dbReference type="InterPro" id="IPR006171">
    <property type="entry name" value="TOPRIM_dom"/>
</dbReference>
<dbReference type="Gene3D" id="2.70.20.10">
    <property type="entry name" value="Topoisomerase I, domain 3"/>
    <property type="match status" value="1"/>
</dbReference>
<comment type="function">
    <text evidence="10">Releases the supercoiling and torsional tension of DNA, which is introduced during the DNA replication and transcription, by transiently cleaving and rejoining one strand of the DNA duplex. Introduces a single-strand break via transesterification at a target site in duplex DNA. The scissile phosphodiester is attacked by the catalytic tyrosine of the enzyme, resulting in the formation of a DNA-(5'-phosphotyrosyl)-enzyme intermediate and the expulsion of a 3'-OH DNA strand. The free DNA strand then undergoes passage around the unbroken strand, thus removing DNA supercoils. Finally, in the religation step, the DNA 3'-OH attacks the covalent intermediate to expel the active-site tyrosine and restore the DNA phosphodiester backbone.</text>
</comment>
<dbReference type="CDD" id="cd00186">
    <property type="entry name" value="TOP1Ac"/>
    <property type="match status" value="1"/>
</dbReference>
<dbReference type="InterPro" id="IPR034149">
    <property type="entry name" value="TOPRIM_TopoI"/>
</dbReference>
<accession>A0A348MKS8</accession>
<dbReference type="PROSITE" id="PS52039">
    <property type="entry name" value="TOPO_IA_2"/>
    <property type="match status" value="1"/>
</dbReference>
<keyword evidence="6" id="KW-0460">Magnesium</keyword>
<dbReference type="GO" id="GO:0008270">
    <property type="term" value="F:zinc ion binding"/>
    <property type="evidence" value="ECO:0007669"/>
    <property type="project" value="UniProtKB-KW"/>
</dbReference>
<dbReference type="InterPro" id="IPR005733">
    <property type="entry name" value="TopoI_bac-type"/>
</dbReference>
<keyword evidence="8 10" id="KW-0238">DNA-binding</keyword>
<feature type="site" description="Interaction with DNA" evidence="10">
    <location>
        <position position="162"/>
    </location>
</feature>
<dbReference type="HAMAP" id="MF_00952">
    <property type="entry name" value="Topoisom_1_prok"/>
    <property type="match status" value="1"/>
</dbReference>
<keyword evidence="9 10" id="KW-0413">Isomerase</keyword>
<feature type="domain" description="Toprim" evidence="12">
    <location>
        <begin position="9"/>
        <end position="120"/>
    </location>
</feature>
<evidence type="ECO:0000256" key="2">
    <source>
        <dbReference type="ARBA" id="ARBA00009446"/>
    </source>
</evidence>
<reference evidence="14 15" key="1">
    <citation type="journal article" date="2018" name="Nat. Biotechnol.">
        <title>A standardized bacterial taxonomy based on genome phylogeny substantially revises the tree of life.</title>
        <authorList>
            <person name="Parks D.H."/>
            <person name="Chuvochina M."/>
            <person name="Waite D.W."/>
            <person name="Rinke C."/>
            <person name="Skarshewski A."/>
            <person name="Chaumeil P.A."/>
            <person name="Hugenholtz P."/>
        </authorList>
    </citation>
    <scope>NUCLEOTIDE SEQUENCE [LARGE SCALE GENOMIC DNA]</scope>
    <source>
        <strain evidence="14">UBA7921</strain>
    </source>
</reference>
<dbReference type="SMART" id="SM00436">
    <property type="entry name" value="TOP1Bc"/>
    <property type="match status" value="1"/>
</dbReference>
<feature type="region of interest" description="Interaction with DNA" evidence="10">
    <location>
        <begin position="170"/>
        <end position="175"/>
    </location>
</feature>
<feature type="site" description="Interaction with DNA" evidence="10">
    <location>
        <position position="493"/>
    </location>
</feature>
<evidence type="ECO:0000313" key="15">
    <source>
        <dbReference type="Proteomes" id="UP000262454"/>
    </source>
</evidence>
<keyword evidence="3" id="KW-0479">Metal-binding</keyword>
<dbReference type="GO" id="GO:0003677">
    <property type="term" value="F:DNA binding"/>
    <property type="evidence" value="ECO:0007669"/>
    <property type="project" value="UniProtKB-KW"/>
</dbReference>
<dbReference type="SUPFAM" id="SSF57783">
    <property type="entry name" value="Zinc beta-ribbon"/>
    <property type="match status" value="3"/>
</dbReference>
<evidence type="ECO:0000259" key="12">
    <source>
        <dbReference type="PROSITE" id="PS50880"/>
    </source>
</evidence>
<dbReference type="NCBIfam" id="TIGR01051">
    <property type="entry name" value="topA_bact"/>
    <property type="match status" value="1"/>
</dbReference>
<feature type="site" description="Interaction with DNA" evidence="10">
    <location>
        <position position="150"/>
    </location>
</feature>
<dbReference type="EMBL" id="DMCX01000028">
    <property type="protein sequence ID" value="HAF07654.1"/>
    <property type="molecule type" value="Genomic_DNA"/>
</dbReference>
<dbReference type="SUPFAM" id="SSF56712">
    <property type="entry name" value="Prokaryotic type I DNA topoisomerase"/>
    <property type="match status" value="1"/>
</dbReference>
<dbReference type="PROSITE" id="PS00396">
    <property type="entry name" value="TOPO_IA_1"/>
    <property type="match status" value="1"/>
</dbReference>
<evidence type="ECO:0000259" key="13">
    <source>
        <dbReference type="PROSITE" id="PS52039"/>
    </source>
</evidence>
<dbReference type="InterPro" id="IPR013498">
    <property type="entry name" value="Topo_IA_Znf"/>
</dbReference>
<dbReference type="CDD" id="cd03363">
    <property type="entry name" value="TOPRIM_TopoIA_TopoI"/>
    <property type="match status" value="1"/>
</dbReference>
<gene>
    <name evidence="10" type="primary">topA</name>
    <name evidence="14" type="ORF">DCG82_04550</name>
</gene>
<proteinExistence type="inferred from homology"/>
<comment type="similarity">
    <text evidence="2 10">Belongs to the type IA topoisomerase family.</text>
</comment>
<dbReference type="InterPro" id="IPR000380">
    <property type="entry name" value="Topo_IA"/>
</dbReference>
<evidence type="ECO:0000256" key="11">
    <source>
        <dbReference type="SAM" id="Coils"/>
    </source>
</evidence>
<evidence type="ECO:0000256" key="6">
    <source>
        <dbReference type="ARBA" id="ARBA00022842"/>
    </source>
</evidence>
<feature type="site" description="Interaction with DNA" evidence="10">
    <location>
        <position position="146"/>
    </location>
</feature>
<dbReference type="GO" id="GO:0005694">
    <property type="term" value="C:chromosome"/>
    <property type="evidence" value="ECO:0007669"/>
    <property type="project" value="InterPro"/>
</dbReference>
<dbReference type="SMART" id="SM00493">
    <property type="entry name" value="TOPRIM"/>
    <property type="match status" value="1"/>
</dbReference>
<dbReference type="Gene3D" id="1.10.290.10">
    <property type="entry name" value="Topoisomerase I, domain 4"/>
    <property type="match status" value="1"/>
</dbReference>
<keyword evidence="7 10" id="KW-0799">Topoisomerase</keyword>
<evidence type="ECO:0000256" key="7">
    <source>
        <dbReference type="ARBA" id="ARBA00023029"/>
    </source>
</evidence>
<dbReference type="Pfam" id="PF01131">
    <property type="entry name" value="Topoisom_bac"/>
    <property type="match status" value="1"/>
</dbReference>
<dbReference type="Pfam" id="PF01396">
    <property type="entry name" value="Zn_ribbon_Top1"/>
    <property type="match status" value="3"/>
</dbReference>
<protein>
    <recommendedName>
        <fullName evidence="10">DNA topoisomerase 1</fullName>
        <ecNumber evidence="10">5.6.2.1</ecNumber>
    </recommendedName>
    <alternativeName>
        <fullName evidence="10">DNA topoisomerase I</fullName>
    </alternativeName>
</protein>
<dbReference type="PANTHER" id="PTHR42785:SF1">
    <property type="entry name" value="DNA TOPOISOMERASE"/>
    <property type="match status" value="1"/>
</dbReference>
<dbReference type="AlphaFoldDB" id="A0A348MKS8"/>
<organism evidence="14 15">
    <name type="scientific">candidate division WOR-3 bacterium</name>
    <dbReference type="NCBI Taxonomy" id="2052148"/>
    <lineage>
        <taxon>Bacteria</taxon>
        <taxon>Bacteria division WOR-3</taxon>
    </lineage>
</organism>
<comment type="caution">
    <text evidence="14">The sequence shown here is derived from an EMBL/GenBank/DDBJ whole genome shotgun (WGS) entry which is preliminary data.</text>
</comment>
<dbReference type="PANTHER" id="PTHR42785">
    <property type="entry name" value="DNA TOPOISOMERASE, TYPE IA, CORE"/>
    <property type="match status" value="1"/>
</dbReference>
<dbReference type="InterPro" id="IPR023405">
    <property type="entry name" value="Topo_IA_core_domain"/>
</dbReference>
<dbReference type="GO" id="GO:0006265">
    <property type="term" value="P:DNA topological change"/>
    <property type="evidence" value="ECO:0007669"/>
    <property type="project" value="UniProtKB-UniRule"/>
</dbReference>
<feature type="active site" description="O-(5'-phospho-DNA)-tyrosine intermediate" evidence="10">
    <location>
        <position position="304"/>
    </location>
</feature>
<feature type="site" description="Interaction with DNA" evidence="10">
    <location>
        <position position="147"/>
    </location>
</feature>
<evidence type="ECO:0000256" key="8">
    <source>
        <dbReference type="ARBA" id="ARBA00023125"/>
    </source>
</evidence>
<keyword evidence="4" id="KW-0863">Zinc-finger</keyword>
<evidence type="ECO:0000313" key="14">
    <source>
        <dbReference type="EMBL" id="HAF07654.1"/>
    </source>
</evidence>
<name>A0A348MKS8_UNCW3</name>
<dbReference type="EC" id="5.6.2.1" evidence="10"/>
<sequence>MEFRKGENLNLIIVESPTKAKTIENYAGKDFKVLSSKGHIIDLPEKSLGIKIEKDFEPEFKVIQSKSKIISQIKEVSLKSENIFVATDPDREGEAIAYHIVSIMDEKSKSKTKRVLFYEITKKGIKEGLENPKDINLNLVESQYARRILDRLVGYLISPFLWKVIKKGLSAGRVQSVALRFICEKEEKIRNFKSKVTFKIKGEFKHKNGSFYADLIKYDNDKAIFEDEIKAKNISEILKKEEFFIKNVSYDDKSIKPYPPFITSTLQQAAANIFGFPAKKTMTVAQQLYEGVKIKNSMTGLITYMRTDSTRMSDDGIKMIREYIDKNYSKDYLSDKINIFKSSTSSQDAHEAIRVTDVDLTPEKVEKYLSKDQFKLYSLIWKRSVATQMKNGIYTYTTVDIEGGKFYFRGVGNRLKFDGFLKVYPYGDFRNLKNDIPEVFRDDNVKLKEYSIKKEETQPPSRYTDATLVKALEKKGIGRPSTYASIIDILLKREYVLREKRFFKPTELGELVNKLLIKWFPDIFDADFTAKMEEKLDRIVDGKFLRKDVLKEFYAELEKDLKNANGNSREVSKSVQQKTDQICEKCGAPMVIRWGRYGKFLSCTNYPKCSNAKPIVEEEEKLDEKCPICGKNLVVKNGKFGKFISCSDYPKCKFTKNYSIGIKCPKDGGDIVQRKSSKGKVFYGCSNYPKCDFVLWAKPEKVKCENCGFEGMVRLKDKYKCIKCGHIQKVHEESSEE</sequence>
<evidence type="ECO:0000256" key="9">
    <source>
        <dbReference type="ARBA" id="ARBA00023235"/>
    </source>
</evidence>
<dbReference type="Gene3D" id="3.40.50.140">
    <property type="match status" value="1"/>
</dbReference>
<dbReference type="PROSITE" id="PS50880">
    <property type="entry name" value="TOPRIM"/>
    <property type="match status" value="1"/>
</dbReference>
<evidence type="ECO:0000256" key="1">
    <source>
        <dbReference type="ARBA" id="ARBA00000213"/>
    </source>
</evidence>
<evidence type="ECO:0000256" key="3">
    <source>
        <dbReference type="ARBA" id="ARBA00022723"/>
    </source>
</evidence>
<evidence type="ECO:0000256" key="4">
    <source>
        <dbReference type="ARBA" id="ARBA00022771"/>
    </source>
</evidence>
<feature type="domain" description="Topo IA-type catalytic" evidence="13">
    <location>
        <begin position="136"/>
        <end position="561"/>
    </location>
</feature>
<dbReference type="Proteomes" id="UP000262454">
    <property type="component" value="Unassembled WGS sequence"/>
</dbReference>
<dbReference type="InterPro" id="IPR013497">
    <property type="entry name" value="Topo_IA_cen"/>
</dbReference>
<dbReference type="InterPro" id="IPR023406">
    <property type="entry name" value="Topo_IA_AS"/>
</dbReference>
<dbReference type="SMART" id="SM00437">
    <property type="entry name" value="TOP1Ac"/>
    <property type="match status" value="1"/>
</dbReference>
<feature type="coiled-coil region" evidence="11">
    <location>
        <begin position="547"/>
        <end position="574"/>
    </location>
</feature>
<comment type="catalytic activity">
    <reaction evidence="1 10">
        <text>ATP-independent breakage of single-stranded DNA, followed by passage and rejoining.</text>
        <dbReference type="EC" id="5.6.2.1"/>
    </reaction>
</comment>